<dbReference type="Pfam" id="PF04049">
    <property type="entry name" value="ANAPC8"/>
    <property type="match status" value="1"/>
</dbReference>
<keyword evidence="1" id="KW-0132">Cell division</keyword>
<dbReference type="PANTHER" id="PTHR12558:SF10">
    <property type="entry name" value="CELL DIVISION CYCLE PROTEIN 23 HOMOLOG"/>
    <property type="match status" value="1"/>
</dbReference>
<keyword evidence="5 7" id="KW-0802">TPR repeat</keyword>
<dbReference type="SUPFAM" id="SSF48452">
    <property type="entry name" value="TPR-like"/>
    <property type="match status" value="2"/>
</dbReference>
<dbReference type="GO" id="GO:0016567">
    <property type="term" value="P:protein ubiquitination"/>
    <property type="evidence" value="ECO:0007669"/>
    <property type="project" value="TreeGrafter"/>
</dbReference>
<evidence type="ECO:0000256" key="3">
    <source>
        <dbReference type="ARBA" id="ARBA00022776"/>
    </source>
</evidence>
<keyword evidence="3" id="KW-0498">Mitosis</keyword>
<dbReference type="GO" id="GO:0045842">
    <property type="term" value="P:positive regulation of mitotic metaphase/anaphase transition"/>
    <property type="evidence" value="ECO:0007669"/>
    <property type="project" value="TreeGrafter"/>
</dbReference>
<dbReference type="InterPro" id="IPR011990">
    <property type="entry name" value="TPR-like_helical_dom_sf"/>
</dbReference>
<evidence type="ECO:0000256" key="4">
    <source>
        <dbReference type="ARBA" id="ARBA00022786"/>
    </source>
</evidence>
<dbReference type="EMBL" id="AHKC01012033">
    <property type="protein sequence ID" value="EKF30496.1"/>
    <property type="molecule type" value="Genomic_DNA"/>
</dbReference>
<keyword evidence="4" id="KW-0833">Ubl conjugation pathway</keyword>
<reference evidence="10 11" key="1">
    <citation type="journal article" date="2012" name="BMC Genomics">
        <title>Comparative genomic analysis of human infective Trypanosoma cruzi lineages with the bat-restricted subspecies T. cruzi marinkellei.</title>
        <authorList>
            <person name="Franzen O."/>
            <person name="Talavera-Lopez C."/>
            <person name="Ochaya S."/>
            <person name="Butler C.E."/>
            <person name="Messenger L.A."/>
            <person name="Lewis M.D."/>
            <person name="Llewellyn M.S."/>
            <person name="Marinkelle C.J."/>
            <person name="Tyler K.M."/>
            <person name="Miles M.A."/>
            <person name="Andersson B."/>
        </authorList>
    </citation>
    <scope>NUCLEOTIDE SEQUENCE [LARGE SCALE GENOMIC DNA]</scope>
    <source>
        <strain evidence="10 11">B7</strain>
    </source>
</reference>
<feature type="repeat" description="TPR" evidence="7">
    <location>
        <begin position="457"/>
        <end position="490"/>
    </location>
</feature>
<feature type="compositionally biased region" description="Gly residues" evidence="8">
    <location>
        <begin position="765"/>
        <end position="782"/>
    </location>
</feature>
<sequence length="829" mass="91368">MHRQESVSSGGGNATSRGSLTTAEVLDRAMNQCMQRGLFDTAAWLGQLALNATDSVLRESISATSPAVAALQDPPLTGRAHRYLVVALSLMQKGEYIRCHHELNIALKEFSAESTPEESETCARDHPPMPRGSGRSTPAPAASSLPMLPPPQLQFLCLYSLYMAGECIKSTSSNPRKSSNPHLRTLRGRLLTLLEQQRRSVSSSPASIKSSVKPAPLSSTSMAVGAPAYGDPFLCWLHGVVLRELGMKQESATYFLAALCNHPMLWCAWEDLCTLVSRENQIEEIEAIIASLEPRFMSEIFLASVKAALNVAPMSIVPSSLSTAAAAAMAQRSTSPHCSSLPRQPMSTLESQEQYYRPQHYHRRGESGVSPRLVNSWEALLERFPNNLFLLSNLAGYYYNVKKDLEKAQSLYKRLHEMNPYRLESMDDYSIVLFLRGDRIGLSSLAQQVYQIDPFRAESNYVVGNYYVLMGAHDRGVLHFRRAVAADPTFLAAWTLLGHAYLETKNSAAAVEAYRAAVDLDPRDYRGWYNLGQIYELLQFYHHALYYYWHTTTLRPTDPRMWSAVANCLDREGRTGEAVLCLERAEAHESSSSDYYPPLVHRLGLHYLGIRRLDRAVIYLEKLALSEARRREDVLFAIPHVVPYYLQQARQLLDIPSRSPSYEPPPHHATTAGGGDGQLPQTMASAMGATNASTGGNVYRCSLADQWLTADAATRRNIETRWEQAALCLTNSERHLENFASVLGIPVASAADNGAQKSTEYGDTGVSGSGGGGGGGGGGAGGVTMDEGRSQHTLQLACLYRELNKIRQYLTSQQEQMEAAMRMRGGGNS</sequence>
<dbReference type="Proteomes" id="UP000007350">
    <property type="component" value="Unassembled WGS sequence"/>
</dbReference>
<dbReference type="InterPro" id="IPR007192">
    <property type="entry name" value="APC8"/>
</dbReference>
<dbReference type="OrthoDB" id="10262026at2759"/>
<feature type="region of interest" description="Disordered" evidence="8">
    <location>
        <begin position="755"/>
        <end position="783"/>
    </location>
</feature>
<evidence type="ECO:0000256" key="5">
    <source>
        <dbReference type="ARBA" id="ARBA00022803"/>
    </source>
</evidence>
<dbReference type="Pfam" id="PF13181">
    <property type="entry name" value="TPR_8"/>
    <property type="match status" value="1"/>
</dbReference>
<evidence type="ECO:0000256" key="2">
    <source>
        <dbReference type="ARBA" id="ARBA00022737"/>
    </source>
</evidence>
<feature type="region of interest" description="Disordered" evidence="8">
    <location>
        <begin position="656"/>
        <end position="677"/>
    </location>
</feature>
<proteinExistence type="predicted"/>
<evidence type="ECO:0000313" key="10">
    <source>
        <dbReference type="EMBL" id="EKF30496.1"/>
    </source>
</evidence>
<keyword evidence="11" id="KW-1185">Reference proteome</keyword>
<dbReference type="AlphaFoldDB" id="K2N759"/>
<dbReference type="GO" id="GO:0051301">
    <property type="term" value="P:cell division"/>
    <property type="evidence" value="ECO:0007669"/>
    <property type="project" value="UniProtKB-KW"/>
</dbReference>
<evidence type="ECO:0000259" key="9">
    <source>
        <dbReference type="Pfam" id="PF04049"/>
    </source>
</evidence>
<dbReference type="InterPro" id="IPR019734">
    <property type="entry name" value="TPR_rpt"/>
</dbReference>
<dbReference type="SMART" id="SM00028">
    <property type="entry name" value="TPR"/>
    <property type="match status" value="5"/>
</dbReference>
<feature type="region of interest" description="Disordered" evidence="8">
    <location>
        <begin position="112"/>
        <end position="145"/>
    </location>
</feature>
<gene>
    <name evidence="10" type="ORF">MOQ_005690</name>
</gene>
<organism evidence="10 11">
    <name type="scientific">Trypanosoma cruzi marinkellei</name>
    <dbReference type="NCBI Taxonomy" id="85056"/>
    <lineage>
        <taxon>Eukaryota</taxon>
        <taxon>Discoba</taxon>
        <taxon>Euglenozoa</taxon>
        <taxon>Kinetoplastea</taxon>
        <taxon>Metakinetoplastina</taxon>
        <taxon>Trypanosomatida</taxon>
        <taxon>Trypanosomatidae</taxon>
        <taxon>Trypanosoma</taxon>
        <taxon>Schizotrypanum</taxon>
    </lineage>
</organism>
<evidence type="ECO:0000256" key="8">
    <source>
        <dbReference type="SAM" id="MobiDB-lite"/>
    </source>
</evidence>
<feature type="compositionally biased region" description="Low complexity" evidence="8">
    <location>
        <begin position="136"/>
        <end position="145"/>
    </location>
</feature>
<feature type="domain" description="Cdc23" evidence="9">
    <location>
        <begin position="25"/>
        <end position="309"/>
    </location>
</feature>
<feature type="repeat" description="TPR" evidence="7">
    <location>
        <begin position="491"/>
        <end position="524"/>
    </location>
</feature>
<comment type="caution">
    <text evidence="10">The sequence shown here is derived from an EMBL/GenBank/DDBJ whole genome shotgun (WGS) entry which is preliminary data.</text>
</comment>
<protein>
    <submittedName>
        <fullName evidence="10">CDC16, putative</fullName>
    </submittedName>
</protein>
<dbReference type="PROSITE" id="PS50005">
    <property type="entry name" value="TPR"/>
    <property type="match status" value="2"/>
</dbReference>
<dbReference type="PANTHER" id="PTHR12558">
    <property type="entry name" value="CELL DIVISION CYCLE 16,23,27"/>
    <property type="match status" value="1"/>
</dbReference>
<accession>K2N759</accession>
<dbReference type="Gene3D" id="1.25.40.10">
    <property type="entry name" value="Tetratricopeptide repeat domain"/>
    <property type="match status" value="2"/>
</dbReference>
<evidence type="ECO:0000256" key="6">
    <source>
        <dbReference type="ARBA" id="ARBA00023306"/>
    </source>
</evidence>
<dbReference type="GO" id="GO:0005680">
    <property type="term" value="C:anaphase-promoting complex"/>
    <property type="evidence" value="ECO:0007669"/>
    <property type="project" value="InterPro"/>
</dbReference>
<evidence type="ECO:0000313" key="11">
    <source>
        <dbReference type="Proteomes" id="UP000007350"/>
    </source>
</evidence>
<evidence type="ECO:0000256" key="7">
    <source>
        <dbReference type="PROSITE-ProRule" id="PRU00339"/>
    </source>
</evidence>
<keyword evidence="2" id="KW-0677">Repeat</keyword>
<dbReference type="GO" id="GO:0031145">
    <property type="term" value="P:anaphase-promoting complex-dependent catabolic process"/>
    <property type="evidence" value="ECO:0007669"/>
    <property type="project" value="TreeGrafter"/>
</dbReference>
<evidence type="ECO:0000256" key="1">
    <source>
        <dbReference type="ARBA" id="ARBA00022618"/>
    </source>
</evidence>
<keyword evidence="6" id="KW-0131">Cell cycle</keyword>
<name>K2N759_TRYCR</name>